<name>A0A818ETP3_9BILA</name>
<dbReference type="SUPFAM" id="SSF103473">
    <property type="entry name" value="MFS general substrate transporter"/>
    <property type="match status" value="1"/>
</dbReference>
<dbReference type="EMBL" id="CAJNXB010006060">
    <property type="protein sequence ID" value="CAF3464358.1"/>
    <property type="molecule type" value="Genomic_DNA"/>
</dbReference>
<feature type="transmembrane region" description="Helical" evidence="2">
    <location>
        <begin position="384"/>
        <end position="402"/>
    </location>
</feature>
<accession>A0A818ETP3</accession>
<feature type="compositionally biased region" description="Polar residues" evidence="1">
    <location>
        <begin position="90"/>
        <end position="104"/>
    </location>
</feature>
<evidence type="ECO:0000313" key="5">
    <source>
        <dbReference type="Proteomes" id="UP000663825"/>
    </source>
</evidence>
<dbReference type="PANTHER" id="PTHR23520:SF5">
    <property type="entry name" value="TRANSPORTER, PUTATIVE (AFU_ORTHOLOGUE AFUA_3G04000)-RELATED"/>
    <property type="match status" value="1"/>
</dbReference>
<dbReference type="Proteomes" id="UP000663825">
    <property type="component" value="Unassembled WGS sequence"/>
</dbReference>
<evidence type="ECO:0000256" key="1">
    <source>
        <dbReference type="SAM" id="MobiDB-lite"/>
    </source>
</evidence>
<dbReference type="OrthoDB" id="10027823at2759"/>
<keyword evidence="3" id="KW-0732">Signal</keyword>
<feature type="transmembrane region" description="Helical" evidence="2">
    <location>
        <begin position="598"/>
        <end position="619"/>
    </location>
</feature>
<feature type="transmembrane region" description="Helical" evidence="2">
    <location>
        <begin position="639"/>
        <end position="661"/>
    </location>
</feature>
<dbReference type="PANTHER" id="PTHR23520">
    <property type="entry name" value="TRANSPORTER, PUTATIVE (AFU_ORTHOLOGUE AFUA_3G04000)-RELATED"/>
    <property type="match status" value="1"/>
</dbReference>
<keyword evidence="2" id="KW-0812">Transmembrane</keyword>
<evidence type="ECO:0000256" key="2">
    <source>
        <dbReference type="SAM" id="Phobius"/>
    </source>
</evidence>
<sequence length="757" mass="81405">MIYPNCVFLLIAIVGSTALSISCNATARATLTSTTTSQATTARVTLASTTTPQTTTARATLASTTTSQTTTSPIAATSTTETRMTMTSTVPSTRLPTNNTGYPGTSNVSNITHISAYTGPLIGAVEISGGVNSSYIYNVYSSPPTLVVVTNTTIGQAGLVIVNGVFDSFLLNGQHLPTGLPLVGNSTRRRRASNSAGSCTNIDNSAVRTPIPISCNDIDNGINIVCTVLGDPDLNLFNTEAFIVTACTFSVLAYPECVATLTSAFLIVRLACDVYTVYGWLSHSSPCDLLPTAPPTSIAQAPPIPPCSLVPPTCCQIYNNCPGETGHQCGIGCCCCPGLQRCCADNLGFDQWHIGTLFTYILIGDIIITLLLTTTADAFGRRNILVIGSILKLFAGLMFAFVDQYLLLVFAGIVGIISPSGGEIGPFLSIEQACMTENVKDNTQITAIYSWYNFFGYLSTALGALSSGYMISKLIKDYNFDTVNAYRSIIIAYAIFGAIKTLIYLCLSRQVETAALFDSELIEHATDSTSRRKTTIQATHILHWFKNKFGLRRSASRRTVAKLCALFVIDAIGGGFVMQSMIIYWFHERFQMNIEMLGLMMMFANLISGVSAIFVTPLVGRIGAINTMVITHIPSNIMLILIPFMQTKASAIAMLLLRFSISQMDVPARQTFVAVSVENNERSAAGGITNLVRSVGLSISPIIVGYLLQDSKNPILFASPFVIGGGLKLLYDILLYVSFDVSNRNQLVHAKKHTQNI</sequence>
<keyword evidence="2" id="KW-1133">Transmembrane helix</keyword>
<feature type="transmembrane region" description="Helical" evidence="2">
    <location>
        <begin position="484"/>
        <end position="507"/>
    </location>
</feature>
<protein>
    <recommendedName>
        <fullName evidence="6">Major facilitator superfamily (MFS) profile domain-containing protein</fullName>
    </recommendedName>
</protein>
<feature type="chain" id="PRO_5032338231" description="Major facilitator superfamily (MFS) profile domain-containing protein" evidence="3">
    <location>
        <begin position="19"/>
        <end position="757"/>
    </location>
</feature>
<reference evidence="4" key="1">
    <citation type="submission" date="2021-02" db="EMBL/GenBank/DDBJ databases">
        <authorList>
            <person name="Nowell W R."/>
        </authorList>
    </citation>
    <scope>NUCLEOTIDE SEQUENCE</scope>
</reference>
<dbReference type="Gene3D" id="1.20.1250.20">
    <property type="entry name" value="MFS general substrate transporter like domains"/>
    <property type="match status" value="1"/>
</dbReference>
<dbReference type="InterPro" id="IPR036259">
    <property type="entry name" value="MFS_trans_sf"/>
</dbReference>
<evidence type="ECO:0008006" key="6">
    <source>
        <dbReference type="Google" id="ProtNLM"/>
    </source>
</evidence>
<evidence type="ECO:0000313" key="4">
    <source>
        <dbReference type="EMBL" id="CAF3464358.1"/>
    </source>
</evidence>
<dbReference type="InterPro" id="IPR011701">
    <property type="entry name" value="MFS"/>
</dbReference>
<keyword evidence="2" id="KW-0472">Membrane</keyword>
<feature type="transmembrane region" description="Helical" evidence="2">
    <location>
        <begin position="563"/>
        <end position="586"/>
    </location>
</feature>
<gene>
    <name evidence="4" type="ORF">TIS948_LOCUS32875</name>
</gene>
<feature type="compositionally biased region" description="Low complexity" evidence="1">
    <location>
        <begin position="49"/>
        <end position="89"/>
    </location>
</feature>
<feature type="transmembrane region" description="Helical" evidence="2">
    <location>
        <begin position="451"/>
        <end position="472"/>
    </location>
</feature>
<feature type="transmembrane region" description="Helical" evidence="2">
    <location>
        <begin position="715"/>
        <end position="739"/>
    </location>
</feature>
<proteinExistence type="predicted"/>
<dbReference type="GO" id="GO:0022857">
    <property type="term" value="F:transmembrane transporter activity"/>
    <property type="evidence" value="ECO:0007669"/>
    <property type="project" value="InterPro"/>
</dbReference>
<feature type="region of interest" description="Disordered" evidence="1">
    <location>
        <begin position="49"/>
        <end position="104"/>
    </location>
</feature>
<dbReference type="Pfam" id="PF07690">
    <property type="entry name" value="MFS_1"/>
    <property type="match status" value="1"/>
</dbReference>
<organism evidence="4 5">
    <name type="scientific">Rotaria socialis</name>
    <dbReference type="NCBI Taxonomy" id="392032"/>
    <lineage>
        <taxon>Eukaryota</taxon>
        <taxon>Metazoa</taxon>
        <taxon>Spiralia</taxon>
        <taxon>Gnathifera</taxon>
        <taxon>Rotifera</taxon>
        <taxon>Eurotatoria</taxon>
        <taxon>Bdelloidea</taxon>
        <taxon>Philodinida</taxon>
        <taxon>Philodinidae</taxon>
        <taxon>Rotaria</taxon>
    </lineage>
</organism>
<comment type="caution">
    <text evidence="4">The sequence shown here is derived from an EMBL/GenBank/DDBJ whole genome shotgun (WGS) entry which is preliminary data.</text>
</comment>
<feature type="transmembrane region" description="Helical" evidence="2">
    <location>
        <begin position="408"/>
        <end position="430"/>
    </location>
</feature>
<evidence type="ECO:0000256" key="3">
    <source>
        <dbReference type="SAM" id="SignalP"/>
    </source>
</evidence>
<feature type="transmembrane region" description="Helical" evidence="2">
    <location>
        <begin position="352"/>
        <end position="372"/>
    </location>
</feature>
<feature type="signal peptide" evidence="3">
    <location>
        <begin position="1"/>
        <end position="18"/>
    </location>
</feature>
<dbReference type="AlphaFoldDB" id="A0A818ETP3"/>